<dbReference type="AlphaFoldDB" id="A0A368YFD6"/>
<evidence type="ECO:0000313" key="2">
    <source>
        <dbReference type="Proteomes" id="UP000253324"/>
    </source>
</evidence>
<accession>A0A368YFD6</accession>
<keyword evidence="2" id="KW-1185">Reference proteome</keyword>
<dbReference type="RefSeq" id="WP_114432323.1">
    <property type="nucleotide sequence ID" value="NZ_QPJM01000020.1"/>
</dbReference>
<organism evidence="1 2">
    <name type="scientific">Phyllobacterium bourgognense</name>
    <dbReference type="NCBI Taxonomy" id="314236"/>
    <lineage>
        <taxon>Bacteria</taxon>
        <taxon>Pseudomonadati</taxon>
        <taxon>Pseudomonadota</taxon>
        <taxon>Alphaproteobacteria</taxon>
        <taxon>Hyphomicrobiales</taxon>
        <taxon>Phyllobacteriaceae</taxon>
        <taxon>Phyllobacterium</taxon>
    </lineage>
</organism>
<sequence length="352" mass="39233">MHRSPKESPAYHKLLWQIRANDSRLRTPRRGCSAAQAKQDNLPLQQKQDFLYKQLEFLDELDLFLKFDPDQPRVPAGNSDGGQWTDGQGGIDPITAGATLAQSSSSPQSSSWIKRTEQLGQRIDRETPLRAIVRNNPVVRSAKALLSFLKAPELEYPLADAVEQYNTIAAVNDPYVVPILSLRARQFSKGDSDTKIWASVRAVDMDTVSKFCPRYWTIQTIADNVASTMGPIGSYGTPQNYGTQFHLRAANMVNGLNDSTLKAELFLMAPLAGAPSDYYRDKVGTREKGSLGLDVHETVRSDLTCIYDFKTGIKELDLTRMGNFAHSTAKTYPKTKEFFVIQIKPSAGSIRR</sequence>
<dbReference type="EMBL" id="QPJM01000020">
    <property type="protein sequence ID" value="RCW78950.1"/>
    <property type="molecule type" value="Genomic_DNA"/>
</dbReference>
<dbReference type="OrthoDB" id="8115513at2"/>
<reference evidence="1 2" key="1">
    <citation type="submission" date="2018-07" db="EMBL/GenBank/DDBJ databases">
        <title>Genomic Encyclopedia of Type Strains, Phase III (KMG-III): the genomes of soil and plant-associated and newly described type strains.</title>
        <authorList>
            <person name="Whitman W."/>
        </authorList>
    </citation>
    <scope>NUCLEOTIDE SEQUENCE [LARGE SCALE GENOMIC DNA]</scope>
    <source>
        <strain evidence="1 2">31-25a</strain>
    </source>
</reference>
<gene>
    <name evidence="1" type="ORF">C7476_1208</name>
</gene>
<proteinExistence type="predicted"/>
<dbReference type="Proteomes" id="UP000253324">
    <property type="component" value="Unassembled WGS sequence"/>
</dbReference>
<evidence type="ECO:0000313" key="1">
    <source>
        <dbReference type="EMBL" id="RCW78950.1"/>
    </source>
</evidence>
<protein>
    <submittedName>
        <fullName evidence="1">Uncharacterized protein</fullName>
    </submittedName>
</protein>
<name>A0A368YFD6_9HYPH</name>
<comment type="caution">
    <text evidence="1">The sequence shown here is derived from an EMBL/GenBank/DDBJ whole genome shotgun (WGS) entry which is preliminary data.</text>
</comment>